<organism evidence="5 6">
    <name type="scientific">Coemansia biformis</name>
    <dbReference type="NCBI Taxonomy" id="1286918"/>
    <lineage>
        <taxon>Eukaryota</taxon>
        <taxon>Fungi</taxon>
        <taxon>Fungi incertae sedis</taxon>
        <taxon>Zoopagomycota</taxon>
        <taxon>Kickxellomycotina</taxon>
        <taxon>Kickxellomycetes</taxon>
        <taxon>Kickxellales</taxon>
        <taxon>Kickxellaceae</taxon>
        <taxon>Coemansia</taxon>
    </lineage>
</organism>
<dbReference type="GO" id="GO:0005634">
    <property type="term" value="C:nucleus"/>
    <property type="evidence" value="ECO:0007669"/>
    <property type="project" value="UniProtKB-SubCell"/>
</dbReference>
<dbReference type="AlphaFoldDB" id="A0A9W7YE66"/>
<evidence type="ECO:0000313" key="6">
    <source>
        <dbReference type="Proteomes" id="UP001143981"/>
    </source>
</evidence>
<protein>
    <recommendedName>
        <fullName evidence="4">FAM192A/Fyv6 N-terminal domain-containing protein</fullName>
    </recommendedName>
</protein>
<dbReference type="Pfam" id="PF10187">
    <property type="entry name" value="FAM192A_Fyv6_N"/>
    <property type="match status" value="1"/>
</dbReference>
<evidence type="ECO:0000256" key="1">
    <source>
        <dbReference type="ARBA" id="ARBA00004123"/>
    </source>
</evidence>
<feature type="region of interest" description="Disordered" evidence="3">
    <location>
        <begin position="117"/>
        <end position="215"/>
    </location>
</feature>
<feature type="region of interest" description="Disordered" evidence="3">
    <location>
        <begin position="1"/>
        <end position="23"/>
    </location>
</feature>
<feature type="compositionally biased region" description="Low complexity" evidence="3">
    <location>
        <begin position="121"/>
        <end position="135"/>
    </location>
</feature>
<proteinExistence type="predicted"/>
<gene>
    <name evidence="5" type="ORF">LPJ61_002609</name>
</gene>
<keyword evidence="2" id="KW-0539">Nucleus</keyword>
<comment type="caution">
    <text evidence="5">The sequence shown here is derived from an EMBL/GenBank/DDBJ whole genome shotgun (WGS) entry which is preliminary data.</text>
</comment>
<dbReference type="PANTHER" id="PTHR13495:SF0">
    <property type="entry name" value="PSME3-INTERACTING PROTEIN"/>
    <property type="match status" value="1"/>
</dbReference>
<reference evidence="5" key="1">
    <citation type="submission" date="2022-07" db="EMBL/GenBank/DDBJ databases">
        <title>Phylogenomic reconstructions and comparative analyses of Kickxellomycotina fungi.</title>
        <authorList>
            <person name="Reynolds N.K."/>
            <person name="Stajich J.E."/>
            <person name="Barry K."/>
            <person name="Grigoriev I.V."/>
            <person name="Crous P."/>
            <person name="Smith M.E."/>
        </authorList>
    </citation>
    <scope>NUCLEOTIDE SEQUENCE</scope>
    <source>
        <strain evidence="5">BCRC 34381</strain>
    </source>
</reference>
<feature type="domain" description="FAM192A/Fyv6 N-terminal" evidence="4">
    <location>
        <begin position="10"/>
        <end position="112"/>
    </location>
</feature>
<dbReference type="Proteomes" id="UP001143981">
    <property type="component" value="Unassembled WGS sequence"/>
</dbReference>
<comment type="subcellular location">
    <subcellularLocation>
        <location evidence="1">Nucleus</location>
    </subcellularLocation>
</comment>
<sequence>MSSTDPSSRFISESAIDEARKEREEAWKQAYKAGDAQTPMPGTEYDPRTLFEQLQEQKNKKNEAYEESRRFASSIRKLDADETEFLDTVDELEKKKWLEQRQTESLALSEFKEKVAERQAKPAATRRAAAPPGRALSIASKISGAIHRRTQPSSPAAPPAAPTPKRPDDGRGDASDSSRSLKRHKHGAASPRASPAESDALGLLAAYASDGSESP</sequence>
<dbReference type="InterPro" id="IPR019331">
    <property type="entry name" value="FAM192A/Fyv6_N"/>
</dbReference>
<evidence type="ECO:0000256" key="3">
    <source>
        <dbReference type="SAM" id="MobiDB-lite"/>
    </source>
</evidence>
<feature type="compositionally biased region" description="Polar residues" evidence="3">
    <location>
        <begin position="1"/>
        <end position="11"/>
    </location>
</feature>
<evidence type="ECO:0000313" key="5">
    <source>
        <dbReference type="EMBL" id="KAJ1731286.1"/>
    </source>
</evidence>
<evidence type="ECO:0000256" key="2">
    <source>
        <dbReference type="ARBA" id="ARBA00023242"/>
    </source>
</evidence>
<dbReference type="InterPro" id="IPR039845">
    <property type="entry name" value="FAM192A"/>
</dbReference>
<dbReference type="PANTHER" id="PTHR13495">
    <property type="entry name" value="NEFA-INTERACTING NUCLEAR PROTEIN NIP30"/>
    <property type="match status" value="1"/>
</dbReference>
<accession>A0A9W7YE66</accession>
<name>A0A9W7YE66_9FUNG</name>
<feature type="compositionally biased region" description="Pro residues" evidence="3">
    <location>
        <begin position="155"/>
        <end position="164"/>
    </location>
</feature>
<evidence type="ECO:0000259" key="4">
    <source>
        <dbReference type="Pfam" id="PF10187"/>
    </source>
</evidence>
<dbReference type="EMBL" id="JANBOI010000346">
    <property type="protein sequence ID" value="KAJ1731286.1"/>
    <property type="molecule type" value="Genomic_DNA"/>
</dbReference>
<feature type="compositionally biased region" description="Basic and acidic residues" evidence="3">
    <location>
        <begin position="165"/>
        <end position="176"/>
    </location>
</feature>
<keyword evidence="6" id="KW-1185">Reference proteome</keyword>
<dbReference type="OrthoDB" id="75720at2759"/>